<proteinExistence type="predicted"/>
<reference evidence="1 2" key="2">
    <citation type="submission" date="2009-03" db="EMBL/GenBank/DDBJ databases">
        <title>Draft genome sequence of Roseburia inulinivorans (DSM 16841).</title>
        <authorList>
            <person name="Sudarsanam P."/>
            <person name="Ley R."/>
            <person name="Guruge J."/>
            <person name="Turnbaugh P.J."/>
            <person name="Mahowald M."/>
            <person name="Liep D."/>
            <person name="Gordon J."/>
        </authorList>
    </citation>
    <scope>NUCLEOTIDE SEQUENCE [LARGE SCALE GENOMIC DNA]</scope>
    <source>
        <strain evidence="1 2">DSM 16841</strain>
    </source>
</reference>
<dbReference type="EMBL" id="ACFY01000054">
    <property type="protein sequence ID" value="EEG94824.1"/>
    <property type="molecule type" value="Genomic_DNA"/>
</dbReference>
<dbReference type="Proteomes" id="UP000003561">
    <property type="component" value="Unassembled WGS sequence"/>
</dbReference>
<organism evidence="1 2">
    <name type="scientific">Roseburia inulinivorans DSM 16841</name>
    <dbReference type="NCBI Taxonomy" id="622312"/>
    <lineage>
        <taxon>Bacteria</taxon>
        <taxon>Bacillati</taxon>
        <taxon>Bacillota</taxon>
        <taxon>Clostridia</taxon>
        <taxon>Lachnospirales</taxon>
        <taxon>Lachnospiraceae</taxon>
        <taxon>Roseburia</taxon>
    </lineage>
</organism>
<evidence type="ECO:0000313" key="1">
    <source>
        <dbReference type="EMBL" id="EEG94824.1"/>
    </source>
</evidence>
<sequence>MKLSIYRRKALKNQGIRAIRKKLKKCKKSVDIFFALLYNNSCVTD</sequence>
<reference evidence="1 2" key="1">
    <citation type="submission" date="2009-02" db="EMBL/GenBank/DDBJ databases">
        <authorList>
            <person name="Fulton L."/>
            <person name="Clifton S."/>
            <person name="Fulton B."/>
            <person name="Xu J."/>
            <person name="Minx P."/>
            <person name="Pepin K.H."/>
            <person name="Johnson M."/>
            <person name="Bhonagiri V."/>
            <person name="Nash W.E."/>
            <person name="Mardis E.R."/>
            <person name="Wilson R.K."/>
        </authorList>
    </citation>
    <scope>NUCLEOTIDE SEQUENCE [LARGE SCALE GENOMIC DNA]</scope>
    <source>
        <strain evidence="1 2">DSM 16841</strain>
    </source>
</reference>
<dbReference type="AlphaFoldDB" id="C0FRH1"/>
<gene>
    <name evidence="1" type="ORF">ROSEINA2194_01332</name>
</gene>
<name>C0FRH1_9FIRM</name>
<protein>
    <submittedName>
        <fullName evidence="1">Uncharacterized protein</fullName>
    </submittedName>
</protein>
<accession>C0FRH1</accession>
<comment type="caution">
    <text evidence="1">The sequence shown here is derived from an EMBL/GenBank/DDBJ whole genome shotgun (WGS) entry which is preliminary data.</text>
</comment>
<evidence type="ECO:0000313" key="2">
    <source>
        <dbReference type="Proteomes" id="UP000003561"/>
    </source>
</evidence>